<evidence type="ECO:0000313" key="3">
    <source>
        <dbReference type="Proteomes" id="UP001259832"/>
    </source>
</evidence>
<feature type="domain" description="PiggyBac transposable element-derived protein" evidence="1">
    <location>
        <begin position="2"/>
        <end position="52"/>
    </location>
</feature>
<protein>
    <recommendedName>
        <fullName evidence="1">PiggyBac transposable element-derived protein domain-containing protein</fullName>
    </recommendedName>
</protein>
<gene>
    <name evidence="2" type="ORF">P3T76_014123</name>
</gene>
<comment type="caution">
    <text evidence="2">The sequence shown here is derived from an EMBL/GenBank/DDBJ whole genome shotgun (WGS) entry which is preliminary data.</text>
</comment>
<dbReference type="Proteomes" id="UP001259832">
    <property type="component" value="Unassembled WGS sequence"/>
</dbReference>
<dbReference type="EMBL" id="JASMQC010000039">
    <property type="protein sequence ID" value="KAK1930452.1"/>
    <property type="molecule type" value="Genomic_DNA"/>
</dbReference>
<dbReference type="Pfam" id="PF13843">
    <property type="entry name" value="DDE_Tnp_1_7"/>
    <property type="match status" value="1"/>
</dbReference>
<evidence type="ECO:0000313" key="2">
    <source>
        <dbReference type="EMBL" id="KAK1930452.1"/>
    </source>
</evidence>
<keyword evidence="3" id="KW-1185">Reference proteome</keyword>
<accession>A0AAD9G1X2</accession>
<name>A0AAD9G1X2_9STRA</name>
<organism evidence="2 3">
    <name type="scientific">Phytophthora citrophthora</name>
    <dbReference type="NCBI Taxonomy" id="4793"/>
    <lineage>
        <taxon>Eukaryota</taxon>
        <taxon>Sar</taxon>
        <taxon>Stramenopiles</taxon>
        <taxon>Oomycota</taxon>
        <taxon>Peronosporomycetes</taxon>
        <taxon>Peronosporales</taxon>
        <taxon>Peronosporaceae</taxon>
        <taxon>Phytophthora</taxon>
    </lineage>
</organism>
<dbReference type="AlphaFoldDB" id="A0AAD9G1X2"/>
<sequence>MTKNELQIWLEIIIVMGVYNIARPRDCWAENGDIIKYSFVEVMTRERFQNIECLIRGPPPSNVKHELDTAISDAYRMHQVSVSDSKLTHKKC</sequence>
<reference evidence="2" key="1">
    <citation type="submission" date="2023-08" db="EMBL/GenBank/DDBJ databases">
        <title>Reference Genome Resource for the Citrus Pathogen Phytophthora citrophthora.</title>
        <authorList>
            <person name="Moller H."/>
            <person name="Coetzee B."/>
            <person name="Rose L.J."/>
            <person name="Van Niekerk J.M."/>
        </authorList>
    </citation>
    <scope>NUCLEOTIDE SEQUENCE</scope>
    <source>
        <strain evidence="2">STE-U-9442</strain>
    </source>
</reference>
<evidence type="ECO:0000259" key="1">
    <source>
        <dbReference type="Pfam" id="PF13843"/>
    </source>
</evidence>
<dbReference type="InterPro" id="IPR029526">
    <property type="entry name" value="PGBD"/>
</dbReference>
<proteinExistence type="predicted"/>